<dbReference type="EMBL" id="BK015786">
    <property type="protein sequence ID" value="DAE24861.1"/>
    <property type="molecule type" value="Genomic_DNA"/>
</dbReference>
<accession>A0A8S5R1K5</accession>
<name>A0A8S5R1K5_9CAUD</name>
<evidence type="ECO:0000313" key="1">
    <source>
        <dbReference type="EMBL" id="DAE24861.1"/>
    </source>
</evidence>
<protein>
    <submittedName>
        <fullName evidence="1">Uncharacterized protein</fullName>
    </submittedName>
</protein>
<reference evidence="1" key="1">
    <citation type="journal article" date="2021" name="Proc. Natl. Acad. Sci. U.S.A.">
        <title>A Catalog of Tens of Thousands of Viruses from Human Metagenomes Reveals Hidden Associations with Chronic Diseases.</title>
        <authorList>
            <person name="Tisza M.J."/>
            <person name="Buck C.B."/>
        </authorList>
    </citation>
    <scope>NUCLEOTIDE SEQUENCE</scope>
    <source>
        <strain evidence="1">CtyhE26</strain>
    </source>
</reference>
<dbReference type="Gene3D" id="1.20.120.330">
    <property type="entry name" value="Nucleotidyltransferases domain 2"/>
    <property type="match status" value="1"/>
</dbReference>
<dbReference type="Pfam" id="PF11839">
    <property type="entry name" value="Alanine_zipper"/>
    <property type="match status" value="1"/>
</dbReference>
<sequence>MSSTNKTNYYELSQYIGTDKPTYLGDYNSDMSKIDAGIHSADDKATTASQNAGSAIARVGEVEKTVKSHATAITTLQTDVTGLKESVKTAQNTATSADGKADNAQQTANSALLTANNASAKADNVNKDVTLWSGSVKNQPVTLNDSLTNYRFLYIETNAGVSPLFAYRNDKKKYVGAQQVLKDSTTNTVTTITIMIEVTDDTHIKVSANAIDHAFSSTHPALDAIYTLGVYGIPR</sequence>
<dbReference type="InterPro" id="IPR021793">
    <property type="entry name" value="Oprl"/>
</dbReference>
<organism evidence="1">
    <name type="scientific">Podoviridae sp. ctyhE26</name>
    <dbReference type="NCBI Taxonomy" id="2826594"/>
    <lineage>
        <taxon>Viruses</taxon>
        <taxon>Duplodnaviria</taxon>
        <taxon>Heunggongvirae</taxon>
        <taxon>Uroviricota</taxon>
        <taxon>Caudoviricetes</taxon>
    </lineage>
</organism>
<proteinExistence type="predicted"/>